<accession>A0AAV2QA65</accession>
<keyword evidence="3" id="KW-1185">Reference proteome</keyword>
<dbReference type="AlphaFoldDB" id="A0AAV2QA65"/>
<organism evidence="2 3">
    <name type="scientific">Meganyctiphanes norvegica</name>
    <name type="common">Northern krill</name>
    <name type="synonym">Thysanopoda norvegica</name>
    <dbReference type="NCBI Taxonomy" id="48144"/>
    <lineage>
        <taxon>Eukaryota</taxon>
        <taxon>Metazoa</taxon>
        <taxon>Ecdysozoa</taxon>
        <taxon>Arthropoda</taxon>
        <taxon>Crustacea</taxon>
        <taxon>Multicrustacea</taxon>
        <taxon>Malacostraca</taxon>
        <taxon>Eumalacostraca</taxon>
        <taxon>Eucarida</taxon>
        <taxon>Euphausiacea</taxon>
        <taxon>Euphausiidae</taxon>
        <taxon>Meganyctiphanes</taxon>
    </lineage>
</organism>
<evidence type="ECO:0000313" key="3">
    <source>
        <dbReference type="Proteomes" id="UP001497623"/>
    </source>
</evidence>
<name>A0AAV2QA65_MEGNR</name>
<evidence type="ECO:0000313" key="2">
    <source>
        <dbReference type="EMBL" id="CAL4073607.1"/>
    </source>
</evidence>
<dbReference type="Proteomes" id="UP001497623">
    <property type="component" value="Unassembled WGS sequence"/>
</dbReference>
<feature type="transmembrane region" description="Helical" evidence="1">
    <location>
        <begin position="65"/>
        <end position="89"/>
    </location>
</feature>
<proteinExistence type="predicted"/>
<sequence length="115" mass="13552">MKIQYKLKYSPISFFLYSTTAIFQEKIPTQVFVGNLSIKFIVYYLIVLSLRRCLWFVVCRDARRAWVLCVLIVANTATTFIIEITYAWYLGHILHISQIELYSECCTNIESCYAR</sequence>
<dbReference type="EMBL" id="CAXKWB010004377">
    <property type="protein sequence ID" value="CAL4073607.1"/>
    <property type="molecule type" value="Genomic_DNA"/>
</dbReference>
<protein>
    <submittedName>
        <fullName evidence="2">Uncharacterized protein</fullName>
    </submittedName>
</protein>
<gene>
    <name evidence="2" type="ORF">MNOR_LOCUS9175</name>
</gene>
<comment type="caution">
    <text evidence="2">The sequence shown here is derived from an EMBL/GenBank/DDBJ whole genome shotgun (WGS) entry which is preliminary data.</text>
</comment>
<reference evidence="2 3" key="1">
    <citation type="submission" date="2024-05" db="EMBL/GenBank/DDBJ databases">
        <authorList>
            <person name="Wallberg A."/>
        </authorList>
    </citation>
    <scope>NUCLEOTIDE SEQUENCE [LARGE SCALE GENOMIC DNA]</scope>
</reference>
<feature type="transmembrane region" description="Helical" evidence="1">
    <location>
        <begin position="40"/>
        <end position="58"/>
    </location>
</feature>
<keyword evidence="1" id="KW-1133">Transmembrane helix</keyword>
<keyword evidence="1" id="KW-0472">Membrane</keyword>
<evidence type="ECO:0000256" key="1">
    <source>
        <dbReference type="SAM" id="Phobius"/>
    </source>
</evidence>
<keyword evidence="1" id="KW-0812">Transmembrane</keyword>